<gene>
    <name evidence="1" type="ordered locus">SARI_02140</name>
</gene>
<evidence type="ECO:0000313" key="1">
    <source>
        <dbReference type="EMBL" id="ABX22017.1"/>
    </source>
</evidence>
<accession>A9MJF4</accession>
<dbReference type="EMBL" id="CP000880">
    <property type="protein sequence ID" value="ABX22017.1"/>
    <property type="molecule type" value="Genomic_DNA"/>
</dbReference>
<evidence type="ECO:0000313" key="2">
    <source>
        <dbReference type="Proteomes" id="UP000002084"/>
    </source>
</evidence>
<organism evidence="1 2">
    <name type="scientific">Salmonella arizonae (strain ATCC BAA-731 / CDC346-86 / RSK2980)</name>
    <dbReference type="NCBI Taxonomy" id="41514"/>
    <lineage>
        <taxon>Bacteria</taxon>
        <taxon>Pseudomonadati</taxon>
        <taxon>Pseudomonadota</taxon>
        <taxon>Gammaproteobacteria</taxon>
        <taxon>Enterobacterales</taxon>
        <taxon>Enterobacteriaceae</taxon>
        <taxon>Salmonella</taxon>
    </lineage>
</organism>
<reference evidence="1 2" key="1">
    <citation type="submission" date="2007-11" db="EMBL/GenBank/DDBJ databases">
        <authorList>
            <consortium name="The Salmonella enterica serovar Arizonae Genome Sequencing Project"/>
            <person name="McClelland M."/>
            <person name="Sanderson E.K."/>
            <person name="Porwollik S."/>
            <person name="Spieth J."/>
            <person name="Clifton W.S."/>
            <person name="Fulton R."/>
            <person name="Chunyan W."/>
            <person name="Wollam A."/>
            <person name="Shah N."/>
            <person name="Pepin K."/>
            <person name="Bhonagiri V."/>
            <person name="Nash W."/>
            <person name="Johnson M."/>
            <person name="Thiruvilangam P."/>
            <person name="Wilson R."/>
        </authorList>
    </citation>
    <scope>NUCLEOTIDE SEQUENCE [LARGE SCALE GENOMIC DNA]</scope>
    <source>
        <strain evidence="2">ATCC BAA-731 / CDC346-86 / RSK2980</strain>
    </source>
</reference>
<dbReference type="HOGENOM" id="CLU_2791467_0_0_6"/>
<keyword evidence="2" id="KW-1185">Reference proteome</keyword>
<sequence length="68" mass="8062">MLIYKYCLTYSLHTTEISYSTLARIERNECNGRGNFSHEQENLQWLKFNLISPQKSHLPQLLDRDISC</sequence>
<dbReference type="AlphaFoldDB" id="A9MJF4"/>
<dbReference type="Proteomes" id="UP000002084">
    <property type="component" value="Chromosome"/>
</dbReference>
<dbReference type="KEGG" id="ses:SARI_02140"/>
<name>A9MJF4_SALAR</name>
<protein>
    <submittedName>
        <fullName evidence="1">Uncharacterized protein</fullName>
    </submittedName>
</protein>
<proteinExistence type="predicted"/>